<dbReference type="EMBL" id="NAEP01000024">
    <property type="protein sequence ID" value="PDQ35952.1"/>
    <property type="molecule type" value="Genomic_DNA"/>
</dbReference>
<evidence type="ECO:0000313" key="2">
    <source>
        <dbReference type="EMBL" id="PDQ35952.1"/>
    </source>
</evidence>
<evidence type="ECO:0000256" key="1">
    <source>
        <dbReference type="SAM" id="Phobius"/>
    </source>
</evidence>
<reference evidence="3" key="1">
    <citation type="submission" date="2017-03" db="EMBL/GenBank/DDBJ databases">
        <authorList>
            <person name="Lund M.B."/>
        </authorList>
    </citation>
    <scope>NUCLEOTIDE SEQUENCE [LARGE SCALE GENOMIC DNA]</scope>
</reference>
<keyword evidence="1" id="KW-0472">Membrane</keyword>
<proteinExistence type="predicted"/>
<gene>
    <name evidence="2" type="ORF">B5766_03520</name>
</gene>
<evidence type="ECO:0000313" key="3">
    <source>
        <dbReference type="Proteomes" id="UP000219994"/>
    </source>
</evidence>
<accession>A0A2A6FSX5</accession>
<organism evidence="2 3">
    <name type="scientific">Candidatus Lumbricidiphila eiseniae</name>
    <dbReference type="NCBI Taxonomy" id="1969409"/>
    <lineage>
        <taxon>Bacteria</taxon>
        <taxon>Bacillati</taxon>
        <taxon>Actinomycetota</taxon>
        <taxon>Actinomycetes</taxon>
        <taxon>Micrococcales</taxon>
        <taxon>Microbacteriaceae</taxon>
        <taxon>Candidatus Lumbricidiphila</taxon>
    </lineage>
</organism>
<name>A0A2A6FSX5_9MICO</name>
<keyword evidence="1" id="KW-0812">Transmembrane</keyword>
<feature type="transmembrane region" description="Helical" evidence="1">
    <location>
        <begin position="111"/>
        <end position="131"/>
    </location>
</feature>
<dbReference type="Proteomes" id="UP000219994">
    <property type="component" value="Unassembled WGS sequence"/>
</dbReference>
<dbReference type="AlphaFoldDB" id="A0A2A6FSX5"/>
<protein>
    <submittedName>
        <fullName evidence="2">Uncharacterized protein</fullName>
    </submittedName>
</protein>
<feature type="transmembrane region" description="Helical" evidence="1">
    <location>
        <begin position="82"/>
        <end position="104"/>
    </location>
</feature>
<feature type="transmembrane region" description="Helical" evidence="1">
    <location>
        <begin position="54"/>
        <end position="76"/>
    </location>
</feature>
<feature type="transmembrane region" description="Helical" evidence="1">
    <location>
        <begin position="20"/>
        <end position="42"/>
    </location>
</feature>
<sequence length="144" mass="15093">MNSPEPPDTPSTLRRVVGRGIRPTAYAIAVLSAAVAALIFWGPDPKITRISAESVRVALACILAVAAVFMLIRAFLPTDRWVLPSAVLFALVGFGHATALGDLVRGPVSGIFSMIAGLLCFIATIAIIVVVSESRPSSTGSHLR</sequence>
<comment type="caution">
    <text evidence="2">The sequence shown here is derived from an EMBL/GenBank/DDBJ whole genome shotgun (WGS) entry which is preliminary data.</text>
</comment>
<keyword evidence="1" id="KW-1133">Transmembrane helix</keyword>